<sequence length="775" mass="79956">AVDVKIGDVASKLQQDTNTQNIATNRADLDAGWDAKVGNNTINVNPSHNDLTFAAADEHVTVTADGRTVKVGVTGLADTELSNISDAGKAVVTNIARDAITVEGGGGIDVAQSADKSTYTVKANLSDNLTLREGNIDLANVVKIGNGTDVHTVTVDGTVGEVTGLTNTNWSKNEVYNAGRAATEEQLKDLYEAAKGDAISNVKLKFQGETGNAIERGNNEILQVVGDGSNITTQSEYDKIKVELAKNLKVDSVTAGSTVISNDGVTAAKVTVGDTVIEDGQINVGNTVIEENKITMGDTFITNKSVTTQSVTADEVTTGDTTMNSDGLTIAGGPSVTKDGISGGGKKITGVAAGTEGTDAVNLEQLNAATAGSRTEVKDGTNIASVERRMAADGHAIYTVNADGASVSAGSDALTVTESAKDVNNVTDYKVDLSEATRATLDKVENEGLTFAGDTGTGNKIKLGDTLNIKGGAAGNLSAENIGVEGDGDTLNVKLAKDINDVDTLQVNKSVKVGNTTIEDNRIAVGGTVIANDAVTTKSVTADEVVAGDTVINTSGVTADKFTAGDTAISGDGLTVAGGPSVTKKGVDAGGQKVTNVAPGDEDTDAANMGQLRELAENAGTVINNVSNEVNRLDDRMRKGLAGAAALAALHPIEMDSKFGMGLGYGNYRSANAMAMGLFYRPQDNLMFSIGGSMGNGENMMNAGITIALDKGFNTSKALMAKRLQTQGEVLEEQRKANAEQEAKIQALETENAAIKEQNERLEARLAAIEAKLGK</sequence>
<dbReference type="InterPro" id="IPR005594">
    <property type="entry name" value="YadA_C"/>
</dbReference>
<dbReference type="GO" id="GO:0009986">
    <property type="term" value="C:cell surface"/>
    <property type="evidence" value="ECO:0007669"/>
    <property type="project" value="UniProtKB-SubCell"/>
</dbReference>
<keyword evidence="11" id="KW-0175">Coiled coil</keyword>
<reference evidence="14 15" key="1">
    <citation type="submission" date="2016-10" db="EMBL/GenBank/DDBJ databases">
        <authorList>
            <person name="de Groot N.N."/>
        </authorList>
    </citation>
    <scope>NUCLEOTIDE SEQUENCE [LARGE SCALE GENOMIC DNA]</scope>
    <source>
        <strain evidence="14 15">DSM 9236</strain>
    </source>
</reference>
<dbReference type="EMBL" id="FONL01000025">
    <property type="protein sequence ID" value="SFE84720.1"/>
    <property type="molecule type" value="Genomic_DNA"/>
</dbReference>
<evidence type="ECO:0000256" key="11">
    <source>
        <dbReference type="SAM" id="Coils"/>
    </source>
</evidence>
<evidence type="ECO:0000313" key="15">
    <source>
        <dbReference type="Proteomes" id="UP000198896"/>
    </source>
</evidence>
<keyword evidence="9" id="KW-0472">Membrane</keyword>
<evidence type="ECO:0000313" key="14">
    <source>
        <dbReference type="EMBL" id="SFE84720.1"/>
    </source>
</evidence>
<dbReference type="GO" id="GO:0009279">
    <property type="term" value="C:cell outer membrane"/>
    <property type="evidence" value="ECO:0007669"/>
    <property type="project" value="UniProtKB-SubCell"/>
</dbReference>
<evidence type="ECO:0000256" key="4">
    <source>
        <dbReference type="ARBA" id="ARBA00022448"/>
    </source>
</evidence>
<dbReference type="GO" id="GO:0015031">
    <property type="term" value="P:protein transport"/>
    <property type="evidence" value="ECO:0007669"/>
    <property type="project" value="UniProtKB-KW"/>
</dbReference>
<feature type="domain" description="Trimeric autotransporter adhesin YadA-like stalk" evidence="13">
    <location>
        <begin position="593"/>
        <end position="633"/>
    </location>
</feature>
<evidence type="ECO:0000256" key="9">
    <source>
        <dbReference type="ARBA" id="ARBA00023136"/>
    </source>
</evidence>
<dbReference type="InterPro" id="IPR045584">
    <property type="entry name" value="Pilin-like"/>
</dbReference>
<evidence type="ECO:0000256" key="5">
    <source>
        <dbReference type="ARBA" id="ARBA00022452"/>
    </source>
</evidence>
<keyword evidence="10" id="KW-0998">Cell outer membrane</keyword>
<dbReference type="Gene3D" id="3.30.1300.30">
    <property type="entry name" value="GSPII I/J protein-like"/>
    <property type="match status" value="1"/>
</dbReference>
<keyword evidence="5" id="KW-1134">Transmembrane beta strand</keyword>
<evidence type="ECO:0000259" key="12">
    <source>
        <dbReference type="Pfam" id="PF03895"/>
    </source>
</evidence>
<feature type="domain" description="Trimeric autotransporter adhesin YadA-like C-terminal membrane anchor" evidence="12">
    <location>
        <begin position="656"/>
        <end position="707"/>
    </location>
</feature>
<feature type="domain" description="Trimeric autotransporter adhesin YadA-like stalk" evidence="13">
    <location>
        <begin position="347"/>
        <end position="382"/>
    </location>
</feature>
<dbReference type="Gene3D" id="2.20.70.140">
    <property type="match status" value="2"/>
</dbReference>
<dbReference type="Pfam" id="PF03895">
    <property type="entry name" value="YadA_anchor"/>
    <property type="match status" value="1"/>
</dbReference>
<dbReference type="InterPro" id="IPR011049">
    <property type="entry name" value="Serralysin-like_metalloprot_C"/>
</dbReference>
<organism evidence="14 15">
    <name type="scientific">Succiniclasticum ruminis DSM 9236</name>
    <dbReference type="NCBI Taxonomy" id="1123323"/>
    <lineage>
        <taxon>Bacteria</taxon>
        <taxon>Bacillati</taxon>
        <taxon>Bacillota</taxon>
        <taxon>Negativicutes</taxon>
        <taxon>Acidaminococcales</taxon>
        <taxon>Acidaminococcaceae</taxon>
        <taxon>Succiniclasticum</taxon>
    </lineage>
</organism>
<dbReference type="InterPro" id="IPR008635">
    <property type="entry name" value="Coiled_stalk_dom"/>
</dbReference>
<protein>
    <submittedName>
        <fullName evidence="14">Coiled stalk of trimeric autotransporter adhesin</fullName>
    </submittedName>
</protein>
<dbReference type="SUPFAM" id="SSF54523">
    <property type="entry name" value="Pili subunits"/>
    <property type="match status" value="1"/>
</dbReference>
<feature type="coiled-coil region" evidence="11">
    <location>
        <begin position="731"/>
        <end position="772"/>
    </location>
</feature>
<keyword evidence="8" id="KW-0653">Protein transport</keyword>
<evidence type="ECO:0000256" key="10">
    <source>
        <dbReference type="ARBA" id="ARBA00023237"/>
    </source>
</evidence>
<evidence type="ECO:0000256" key="6">
    <source>
        <dbReference type="ARBA" id="ARBA00022692"/>
    </source>
</evidence>
<keyword evidence="6" id="KW-0812">Transmembrane</keyword>
<dbReference type="SUPFAM" id="SSF101967">
    <property type="entry name" value="Adhesin YadA, collagen-binding domain"/>
    <property type="match status" value="2"/>
</dbReference>
<evidence type="ECO:0000256" key="8">
    <source>
        <dbReference type="ARBA" id="ARBA00022927"/>
    </source>
</evidence>
<accession>A0A1I2DXN9</accession>
<proteinExistence type="inferred from homology"/>
<evidence type="ECO:0000256" key="1">
    <source>
        <dbReference type="ARBA" id="ARBA00004241"/>
    </source>
</evidence>
<evidence type="ECO:0000256" key="7">
    <source>
        <dbReference type="ARBA" id="ARBA00022729"/>
    </source>
</evidence>
<evidence type="ECO:0000256" key="3">
    <source>
        <dbReference type="ARBA" id="ARBA00005848"/>
    </source>
</evidence>
<keyword evidence="7" id="KW-0732">Signal</keyword>
<comment type="subcellular location">
    <subcellularLocation>
        <location evidence="2">Cell outer membrane</location>
    </subcellularLocation>
    <subcellularLocation>
        <location evidence="1">Cell surface</location>
    </subcellularLocation>
</comment>
<dbReference type="Gene3D" id="6.10.250.2040">
    <property type="match status" value="1"/>
</dbReference>
<keyword evidence="4" id="KW-0813">Transport</keyword>
<dbReference type="STRING" id="1123323.SAMN05216245_1251"/>
<name>A0A1I2DXN9_9FIRM</name>
<dbReference type="Proteomes" id="UP000198896">
    <property type="component" value="Unassembled WGS sequence"/>
</dbReference>
<evidence type="ECO:0000256" key="2">
    <source>
        <dbReference type="ARBA" id="ARBA00004442"/>
    </source>
</evidence>
<keyword evidence="15" id="KW-1185">Reference proteome</keyword>
<evidence type="ECO:0000259" key="13">
    <source>
        <dbReference type="Pfam" id="PF05662"/>
    </source>
</evidence>
<comment type="similarity">
    <text evidence="3">Belongs to the autotransporter-2 (AT-2) (TC 1.B.40) family.</text>
</comment>
<dbReference type="RefSeq" id="WP_177206030.1">
    <property type="nucleotide sequence ID" value="NZ_FONL01000025.1"/>
</dbReference>
<feature type="non-terminal residue" evidence="14">
    <location>
        <position position="1"/>
    </location>
</feature>
<dbReference type="AlphaFoldDB" id="A0A1I2DXN9"/>
<dbReference type="Pfam" id="PF05662">
    <property type="entry name" value="YadA_stalk"/>
    <property type="match status" value="2"/>
</dbReference>
<gene>
    <name evidence="14" type="ORF">SAMN05216245_1251</name>
</gene>